<keyword evidence="6 9" id="KW-0663">Pyridoxal phosphate</keyword>
<feature type="binding site" evidence="8">
    <location>
        <begin position="105"/>
        <end position="108"/>
    </location>
    <ligand>
        <name>ATP</name>
        <dbReference type="ChEBI" id="CHEBI:30616"/>
    </ligand>
</feature>
<feature type="domain" description="Aminotransferase class I/classII large" evidence="10">
    <location>
        <begin position="248"/>
        <end position="587"/>
    </location>
</feature>
<dbReference type="AlphaFoldDB" id="D5EPQ3"/>
<comment type="catalytic activity">
    <reaction evidence="8">
        <text>(7R,8S)-7,8-diammoniononanoate + CO2 + ATP = (4R,5S)-dethiobiotin + ADP + phosphate + 3 H(+)</text>
        <dbReference type="Rhea" id="RHEA:15805"/>
        <dbReference type="ChEBI" id="CHEBI:15378"/>
        <dbReference type="ChEBI" id="CHEBI:16526"/>
        <dbReference type="ChEBI" id="CHEBI:30616"/>
        <dbReference type="ChEBI" id="CHEBI:43474"/>
        <dbReference type="ChEBI" id="CHEBI:149469"/>
        <dbReference type="ChEBI" id="CHEBI:149473"/>
        <dbReference type="ChEBI" id="CHEBI:456216"/>
        <dbReference type="EC" id="6.3.3.3"/>
    </reaction>
</comment>
<accession>D5EPQ3</accession>
<dbReference type="SUPFAM" id="SSF53383">
    <property type="entry name" value="PLP-dependent transferases"/>
    <property type="match status" value="1"/>
</dbReference>
<dbReference type="GO" id="GO:0008710">
    <property type="term" value="F:8-amino-7-oxononanoate synthase activity"/>
    <property type="evidence" value="ECO:0007669"/>
    <property type="project" value="UniProtKB-EC"/>
</dbReference>
<evidence type="ECO:0000313" key="12">
    <source>
        <dbReference type="Proteomes" id="UP000000925"/>
    </source>
</evidence>
<dbReference type="InterPro" id="IPR015421">
    <property type="entry name" value="PyrdxlP-dep_Trfase_major"/>
</dbReference>
<organism evidence="11 12">
    <name type="scientific">Coraliomargarita akajimensis (strain DSM 45221 / IAM 15411 / JCM 23193 / KCTC 12865 / 04OKA010-24)</name>
    <dbReference type="NCBI Taxonomy" id="583355"/>
    <lineage>
        <taxon>Bacteria</taxon>
        <taxon>Pseudomonadati</taxon>
        <taxon>Verrucomicrobiota</taxon>
        <taxon>Opitutia</taxon>
        <taxon>Puniceicoccales</taxon>
        <taxon>Coraliomargaritaceae</taxon>
        <taxon>Coraliomargarita</taxon>
    </lineage>
</organism>
<dbReference type="InterPro" id="IPR001917">
    <property type="entry name" value="Aminotrans_II_pyridoxalP_BS"/>
</dbReference>
<evidence type="ECO:0000256" key="3">
    <source>
        <dbReference type="ARBA" id="ARBA00011738"/>
    </source>
</evidence>
<keyword evidence="8" id="KW-0460">Magnesium</keyword>
<proteinExistence type="inferred from homology"/>
<dbReference type="InterPro" id="IPR004839">
    <property type="entry name" value="Aminotransferase_I/II_large"/>
</dbReference>
<feature type="binding site" evidence="8">
    <location>
        <position position="46"/>
    </location>
    <ligand>
        <name>Mg(2+)</name>
        <dbReference type="ChEBI" id="CHEBI:18420"/>
    </ligand>
</feature>
<keyword evidence="8" id="KW-0963">Cytoplasm</keyword>
<dbReference type="eggNOG" id="COG0156">
    <property type="taxonomic scope" value="Bacteria"/>
</dbReference>
<feature type="binding site" evidence="8">
    <location>
        <begin position="164"/>
        <end position="165"/>
    </location>
    <ligand>
        <name>ATP</name>
        <dbReference type="ChEBI" id="CHEBI:30616"/>
    </ligand>
</feature>
<sequence>MRSYFITANDTDVGKTYVTALLAAHFAAEGMRVQVVKAVECGGSGDAQFAIDFAQSDLVTGHTLFDFPEPLAPLASENSTEREISFPKLIESLEALPICDVRLIEGAGGVAVPIDSTGLDWRDFARAVEPDQTLVVVDNRLGAINQSRLLHAYLEAIPHAFVLNQLHECPLPVLQSNQDAYQTAKLPLLAQVSPQSRSFNWVDSSFLEAADAPKIEGSDTEAQLRERLAERKATQSFRTITVPDFATDTLNLADNDYCNLRTHPSLIETSRHSASQFGTSASASPLITGYTQEHADLETSVSQWFGNRPALIWNSGYSANQAILKLFTQAGDIVLADRLIHNSLINGVLQGGARLVRFQHNNCEHLESLLQIYSGRRILVVTESVYSMDGDYPDLQQLAYLKSKYDFRWMLDEAHAVGWYGERGAGLAEATGVLDAVDILTGTLGKALASVGAFTVFKLGWMRDACINEASEFIYSTYLAPSCAAVAKHAIQLVQATPCVRIRAQAAAHSLRTQLREQGWTVLGEDSPIVAIVCGSNEHCLDLAQRCLNKGLKVAAIRPPTVPKGSARIRLSLKTSLTQANYATILECFKESTLAHA</sequence>
<dbReference type="CDD" id="cd03109">
    <property type="entry name" value="DTBS"/>
    <property type="match status" value="1"/>
</dbReference>
<comment type="similarity">
    <text evidence="8">Belongs to the dethiobiotin synthetase family.</text>
</comment>
<reference evidence="11 12" key="1">
    <citation type="journal article" date="2010" name="Stand. Genomic Sci.">
        <title>Complete genome sequence of Coraliomargarita akajimensis type strain (04OKA010-24).</title>
        <authorList>
            <person name="Mavromatis K."/>
            <person name="Abt B."/>
            <person name="Brambilla E."/>
            <person name="Lapidus A."/>
            <person name="Copeland A."/>
            <person name="Deshpande S."/>
            <person name="Nolan M."/>
            <person name="Lucas S."/>
            <person name="Tice H."/>
            <person name="Cheng J.F."/>
            <person name="Han C."/>
            <person name="Detter J.C."/>
            <person name="Woyke T."/>
            <person name="Goodwin L."/>
            <person name="Pitluck S."/>
            <person name="Held B."/>
            <person name="Brettin T."/>
            <person name="Tapia R."/>
            <person name="Ivanova N."/>
            <person name="Mikhailova N."/>
            <person name="Pati A."/>
            <person name="Liolios K."/>
            <person name="Chen A."/>
            <person name="Palaniappan K."/>
            <person name="Land M."/>
            <person name="Hauser L."/>
            <person name="Chang Y.J."/>
            <person name="Jeffries C.D."/>
            <person name="Rohde M."/>
            <person name="Goker M."/>
            <person name="Bristow J."/>
            <person name="Eisen J.A."/>
            <person name="Markowitz V."/>
            <person name="Hugenholtz P."/>
            <person name="Klenk H.P."/>
            <person name="Kyrpides N.C."/>
        </authorList>
    </citation>
    <scope>NUCLEOTIDE SEQUENCE [LARGE SCALE GENOMIC DNA]</scope>
    <source>
        <strain evidence="12">DSM 45221 / IAM 15411 / JCM 23193 / KCTC 12865</strain>
    </source>
</reference>
<dbReference type="InterPro" id="IPR050087">
    <property type="entry name" value="AON_synthase_class-II"/>
</dbReference>
<comment type="caution">
    <text evidence="8">Lacks conserved residue(s) required for the propagation of feature annotation.</text>
</comment>
<keyword evidence="5 8" id="KW-0093">Biotin biosynthesis</keyword>
<comment type="subcellular location">
    <subcellularLocation>
        <location evidence="8">Cytoplasm</location>
    </subcellularLocation>
</comment>
<dbReference type="GO" id="GO:0004141">
    <property type="term" value="F:dethiobiotin synthase activity"/>
    <property type="evidence" value="ECO:0007669"/>
    <property type="project" value="UniProtKB-UniRule"/>
</dbReference>
<feature type="binding site" evidence="8">
    <location>
        <position position="16"/>
    </location>
    <ligand>
        <name>Mg(2+)</name>
        <dbReference type="ChEBI" id="CHEBI:18420"/>
    </ligand>
</feature>
<keyword evidence="8" id="KW-0547">Nucleotide-binding</keyword>
<dbReference type="InterPro" id="IPR027417">
    <property type="entry name" value="P-loop_NTPase"/>
</dbReference>
<dbReference type="GO" id="GO:0009102">
    <property type="term" value="P:biotin biosynthetic process"/>
    <property type="evidence" value="ECO:0007669"/>
    <property type="project" value="UniProtKB-UniRule"/>
</dbReference>
<evidence type="ECO:0000256" key="4">
    <source>
        <dbReference type="ARBA" id="ARBA00022679"/>
    </source>
</evidence>
<name>D5EPQ3_CORAD</name>
<evidence type="ECO:0000256" key="7">
    <source>
        <dbReference type="ARBA" id="ARBA00047715"/>
    </source>
</evidence>
<dbReference type="STRING" id="583355.Caka_0766"/>
<dbReference type="GO" id="GO:0005524">
    <property type="term" value="F:ATP binding"/>
    <property type="evidence" value="ECO:0007669"/>
    <property type="project" value="UniProtKB-UniRule"/>
</dbReference>
<dbReference type="PANTHER" id="PTHR13693:SF100">
    <property type="entry name" value="8-AMINO-7-OXONONANOATE SYNTHASE"/>
    <property type="match status" value="1"/>
</dbReference>
<keyword evidence="4 11" id="KW-0808">Transferase</keyword>
<comment type="function">
    <text evidence="8">Catalyzes a mechanistically unusual reaction, the ATP-dependent insertion of CO2 between the N7 and N8 nitrogen atoms of 7,8-diaminopelargonic acid (DAPA, also called 7,8-diammoniononanoate) to form a ureido ring.</text>
</comment>
<dbReference type="InterPro" id="IPR015424">
    <property type="entry name" value="PyrdxlP-dep_Trfase"/>
</dbReference>
<evidence type="ECO:0000259" key="10">
    <source>
        <dbReference type="Pfam" id="PF00155"/>
    </source>
</evidence>
<comment type="catalytic activity">
    <reaction evidence="7">
        <text>6-carboxyhexanoyl-[ACP] + L-alanine + H(+) = (8S)-8-amino-7-oxononanoate + holo-[ACP] + CO2</text>
        <dbReference type="Rhea" id="RHEA:42288"/>
        <dbReference type="Rhea" id="RHEA-COMP:9685"/>
        <dbReference type="Rhea" id="RHEA-COMP:9955"/>
        <dbReference type="ChEBI" id="CHEBI:15378"/>
        <dbReference type="ChEBI" id="CHEBI:16526"/>
        <dbReference type="ChEBI" id="CHEBI:57972"/>
        <dbReference type="ChEBI" id="CHEBI:64479"/>
        <dbReference type="ChEBI" id="CHEBI:78846"/>
        <dbReference type="ChEBI" id="CHEBI:149468"/>
        <dbReference type="EC" id="2.3.1.47"/>
    </reaction>
</comment>
<feature type="binding site" evidence="8">
    <location>
        <begin position="194"/>
        <end position="196"/>
    </location>
    <ligand>
        <name>ATP</name>
        <dbReference type="ChEBI" id="CHEBI:30616"/>
    </ligand>
</feature>
<dbReference type="GO" id="GO:0005737">
    <property type="term" value="C:cytoplasm"/>
    <property type="evidence" value="ECO:0007669"/>
    <property type="project" value="UniProtKB-SubCell"/>
</dbReference>
<dbReference type="InterPro" id="IPR015422">
    <property type="entry name" value="PyrdxlP-dep_Trfase_small"/>
</dbReference>
<evidence type="ECO:0000256" key="8">
    <source>
        <dbReference type="HAMAP-Rule" id="MF_00336"/>
    </source>
</evidence>
<dbReference type="RefSeq" id="WP_013042514.1">
    <property type="nucleotide sequence ID" value="NC_014008.1"/>
</dbReference>
<dbReference type="GO" id="GO:0008483">
    <property type="term" value="F:transaminase activity"/>
    <property type="evidence" value="ECO:0007669"/>
    <property type="project" value="UniProtKB-KW"/>
</dbReference>
<dbReference type="InterPro" id="IPR004472">
    <property type="entry name" value="DTB_synth_BioD"/>
</dbReference>
<dbReference type="SUPFAM" id="SSF52540">
    <property type="entry name" value="P-loop containing nucleoside triphosphate hydrolases"/>
    <property type="match status" value="1"/>
</dbReference>
<evidence type="ECO:0000256" key="6">
    <source>
        <dbReference type="ARBA" id="ARBA00022898"/>
    </source>
</evidence>
<protein>
    <recommendedName>
        <fullName evidence="8">ATP-dependent dethiobiotin synthetase BioD</fullName>
        <ecNumber evidence="8">6.3.3.3</ecNumber>
    </recommendedName>
    <alternativeName>
        <fullName evidence="8">DTB synthetase</fullName>
        <shortName evidence="8">DTBS</shortName>
    </alternativeName>
    <alternativeName>
        <fullName evidence="8">Dethiobiotin synthase</fullName>
    </alternativeName>
</protein>
<dbReference type="Gene3D" id="3.40.640.10">
    <property type="entry name" value="Type I PLP-dependent aspartate aminotransferase-like (Major domain)"/>
    <property type="match status" value="1"/>
</dbReference>
<dbReference type="GO" id="GO:0030170">
    <property type="term" value="F:pyridoxal phosphate binding"/>
    <property type="evidence" value="ECO:0007669"/>
    <property type="project" value="InterPro"/>
</dbReference>
<keyword evidence="12" id="KW-1185">Reference proteome</keyword>
<dbReference type="Pfam" id="PF13500">
    <property type="entry name" value="AAA_26"/>
    <property type="match status" value="1"/>
</dbReference>
<comment type="similarity">
    <text evidence="2">Belongs to the class-II pyridoxal-phosphate-dependent aminotransferase family. BioF subfamily.</text>
</comment>
<dbReference type="HOGENOM" id="CLU_456883_0_0_0"/>
<dbReference type="KEGG" id="caa:Caka_0766"/>
<dbReference type="Gene3D" id="3.90.1150.10">
    <property type="entry name" value="Aspartate Aminotransferase, domain 1"/>
    <property type="match status" value="1"/>
</dbReference>
<gene>
    <name evidence="8" type="primary">bioD</name>
    <name evidence="11" type="ordered locus">Caka_0766</name>
</gene>
<feature type="binding site" evidence="8">
    <location>
        <position position="46"/>
    </location>
    <ligand>
        <name>ATP</name>
        <dbReference type="ChEBI" id="CHEBI:30616"/>
    </ligand>
</feature>
<evidence type="ECO:0000256" key="9">
    <source>
        <dbReference type="RuleBase" id="RU003693"/>
    </source>
</evidence>
<dbReference type="EC" id="6.3.3.3" evidence="8"/>
<feature type="binding site" evidence="8">
    <location>
        <begin position="12"/>
        <end position="17"/>
    </location>
    <ligand>
        <name>ATP</name>
        <dbReference type="ChEBI" id="CHEBI:30616"/>
    </ligand>
</feature>
<dbReference type="UniPathway" id="UPA00078">
    <property type="reaction ID" value="UER00161"/>
</dbReference>
<evidence type="ECO:0000256" key="2">
    <source>
        <dbReference type="ARBA" id="ARBA00010008"/>
    </source>
</evidence>
<evidence type="ECO:0000256" key="5">
    <source>
        <dbReference type="ARBA" id="ARBA00022756"/>
    </source>
</evidence>
<dbReference type="Proteomes" id="UP000000925">
    <property type="component" value="Chromosome"/>
</dbReference>
<keyword evidence="8" id="KW-0436">Ligase</keyword>
<dbReference type="PROSITE" id="PS00599">
    <property type="entry name" value="AA_TRANSFER_CLASS_2"/>
    <property type="match status" value="1"/>
</dbReference>
<dbReference type="HAMAP" id="MF_00336">
    <property type="entry name" value="BioD"/>
    <property type="match status" value="1"/>
</dbReference>
<comment type="cofactor">
    <cofactor evidence="1 9">
        <name>pyridoxal 5'-phosphate</name>
        <dbReference type="ChEBI" id="CHEBI:597326"/>
    </cofactor>
</comment>
<keyword evidence="8" id="KW-0479">Metal-binding</keyword>
<comment type="cofactor">
    <cofactor evidence="8">
        <name>Mg(2+)</name>
        <dbReference type="ChEBI" id="CHEBI:18420"/>
    </cofactor>
</comment>
<evidence type="ECO:0000313" key="11">
    <source>
        <dbReference type="EMBL" id="ADE53790.1"/>
    </source>
</evidence>
<keyword evidence="11" id="KW-0032">Aminotransferase</keyword>
<feature type="active site" evidence="8">
    <location>
        <position position="37"/>
    </location>
</feature>
<dbReference type="GO" id="GO:0000287">
    <property type="term" value="F:magnesium ion binding"/>
    <property type="evidence" value="ECO:0007669"/>
    <property type="project" value="UniProtKB-UniRule"/>
</dbReference>
<dbReference type="Gene3D" id="3.40.50.300">
    <property type="entry name" value="P-loop containing nucleotide triphosphate hydrolases"/>
    <property type="match status" value="1"/>
</dbReference>
<dbReference type="EMBL" id="CP001998">
    <property type="protein sequence ID" value="ADE53790.1"/>
    <property type="molecule type" value="Genomic_DNA"/>
</dbReference>
<dbReference type="OrthoDB" id="9807157at2"/>
<dbReference type="eggNOG" id="COG0132">
    <property type="taxonomic scope" value="Bacteria"/>
</dbReference>
<feature type="binding site" evidence="8">
    <location>
        <position position="105"/>
    </location>
    <ligand>
        <name>Mg(2+)</name>
        <dbReference type="ChEBI" id="CHEBI:18420"/>
    </ligand>
</feature>
<keyword evidence="8" id="KW-0067">ATP-binding</keyword>
<evidence type="ECO:0000256" key="1">
    <source>
        <dbReference type="ARBA" id="ARBA00001933"/>
    </source>
</evidence>
<comment type="subunit">
    <text evidence="3 8">Homodimer.</text>
</comment>
<dbReference type="Pfam" id="PF00155">
    <property type="entry name" value="Aminotran_1_2"/>
    <property type="match status" value="1"/>
</dbReference>
<comment type="pathway">
    <text evidence="8">Cofactor biosynthesis; biotin biosynthesis; biotin from 7,8-diaminononanoate: step 1/2.</text>
</comment>
<dbReference type="PANTHER" id="PTHR13693">
    <property type="entry name" value="CLASS II AMINOTRANSFERASE/8-AMINO-7-OXONONANOATE SYNTHASE"/>
    <property type="match status" value="1"/>
</dbReference>